<sequence length="826" mass="93326">MTTRFASKQDTSPLAIALQEVNGPVLKIMGYDGYAPSEDLAAPTKTALYVRRGTTHVQLDTQPWCSTTLSVVGCRLEVSSQRTILVFCIYVVPENTRNKANKASVDLSFVSHFKKLYPQDTVLLCGDFNSQHVAWGYKKCSPRGRRIMQDASEYGLTLLNTPQTHTRLGQTVHQADTSPDLTWSTRPQLFQWEVLDDCMGSDHFPIIIRFRTGQANAKRKSNATTRLSHITHWDKYRELLQQQPPAKNIDHLVSQLCAAKRKATKNLRVPLDHPEPDRHLLTLWNRRIRILAQYRRSGHAAHHKARLRKIQRSIEEYTTALASDRWMGICESINGQTHTSKVWAILRSLLGQRKTYNGAARVALREGISAQELAEQAAQVFFPQTSHPTDTTYQKDASSEDIEPLNSPFTMLELEHALQNANARSTPGADGVISNRTRGVNEREMRQFAQAFLVSRIMYGLPYHPVNRTQMFALDRLLNEAKRIVTGLPRYTRLDALKSCSKLNNLSELVDVHIQTQETRLRATNAGRYTLMLLGYDIHKLPILPTKTSPWEITVLTDGKPLPRNMDPTQRVRRLTYAKRHAKATSSLPLSERVIYTDAALPTDGSSNTCYATAWYDQTNGNQNRHYHVSTEAVYSTRAELVAILDYLEWALETASETDPIHHPELADPMADKHIAKQRRAAYLTAVGNPLSIPSIPSKVFTRRESVLLRRVQTGTLLTPFLLNRFHRGGTPPPVSGFCSTCNCRADLNHLCWECPLYIPARLRALATINRGPWPSSLRTWACPDPTPPDRAIEFWRALLMFLQDPAAPPVGDRLRDSHKIQAAPT</sequence>
<protein>
    <submittedName>
        <fullName evidence="1">Uncharacterized protein</fullName>
    </submittedName>
</protein>
<evidence type="ECO:0000313" key="2">
    <source>
        <dbReference type="Proteomes" id="UP000821845"/>
    </source>
</evidence>
<name>A0ACB7RKY7_HYAAI</name>
<organism evidence="1 2">
    <name type="scientific">Hyalomma asiaticum</name>
    <name type="common">Tick</name>
    <dbReference type="NCBI Taxonomy" id="266040"/>
    <lineage>
        <taxon>Eukaryota</taxon>
        <taxon>Metazoa</taxon>
        <taxon>Ecdysozoa</taxon>
        <taxon>Arthropoda</taxon>
        <taxon>Chelicerata</taxon>
        <taxon>Arachnida</taxon>
        <taxon>Acari</taxon>
        <taxon>Parasitiformes</taxon>
        <taxon>Ixodida</taxon>
        <taxon>Ixodoidea</taxon>
        <taxon>Ixodidae</taxon>
        <taxon>Hyalomminae</taxon>
        <taxon>Hyalomma</taxon>
    </lineage>
</organism>
<dbReference type="EMBL" id="CM023489">
    <property type="protein sequence ID" value="KAH6922451.1"/>
    <property type="molecule type" value="Genomic_DNA"/>
</dbReference>
<gene>
    <name evidence="1" type="ORF">HPB50_013962</name>
</gene>
<accession>A0ACB7RKY7</accession>
<evidence type="ECO:0000313" key="1">
    <source>
        <dbReference type="EMBL" id="KAH6922451.1"/>
    </source>
</evidence>
<proteinExistence type="predicted"/>
<reference evidence="1" key="1">
    <citation type="submission" date="2020-05" db="EMBL/GenBank/DDBJ databases">
        <title>Large-scale comparative analyses of tick genomes elucidate their genetic diversity and vector capacities.</title>
        <authorList>
            <person name="Jia N."/>
            <person name="Wang J."/>
            <person name="Shi W."/>
            <person name="Du L."/>
            <person name="Sun Y."/>
            <person name="Zhan W."/>
            <person name="Jiang J."/>
            <person name="Wang Q."/>
            <person name="Zhang B."/>
            <person name="Ji P."/>
            <person name="Sakyi L.B."/>
            <person name="Cui X."/>
            <person name="Yuan T."/>
            <person name="Jiang B."/>
            <person name="Yang W."/>
            <person name="Lam T.T.-Y."/>
            <person name="Chang Q."/>
            <person name="Ding S."/>
            <person name="Wang X."/>
            <person name="Zhu J."/>
            <person name="Ruan X."/>
            <person name="Zhao L."/>
            <person name="Wei J."/>
            <person name="Que T."/>
            <person name="Du C."/>
            <person name="Cheng J."/>
            <person name="Dai P."/>
            <person name="Han X."/>
            <person name="Huang E."/>
            <person name="Gao Y."/>
            <person name="Liu J."/>
            <person name="Shao H."/>
            <person name="Ye R."/>
            <person name="Li L."/>
            <person name="Wei W."/>
            <person name="Wang X."/>
            <person name="Wang C."/>
            <person name="Yang T."/>
            <person name="Huo Q."/>
            <person name="Li W."/>
            <person name="Guo W."/>
            <person name="Chen H."/>
            <person name="Zhou L."/>
            <person name="Ni X."/>
            <person name="Tian J."/>
            <person name="Zhou Y."/>
            <person name="Sheng Y."/>
            <person name="Liu T."/>
            <person name="Pan Y."/>
            <person name="Xia L."/>
            <person name="Li J."/>
            <person name="Zhao F."/>
            <person name="Cao W."/>
        </authorList>
    </citation>
    <scope>NUCLEOTIDE SEQUENCE</scope>
    <source>
        <strain evidence="1">Hyas-2018</strain>
    </source>
</reference>
<dbReference type="Proteomes" id="UP000821845">
    <property type="component" value="Chromosome 9"/>
</dbReference>
<keyword evidence="2" id="KW-1185">Reference proteome</keyword>
<comment type="caution">
    <text evidence="1">The sequence shown here is derived from an EMBL/GenBank/DDBJ whole genome shotgun (WGS) entry which is preliminary data.</text>
</comment>